<dbReference type="EMBL" id="GEDG01006733">
    <property type="protein sequence ID" value="JAP31754.1"/>
    <property type="molecule type" value="Transcribed_RNA"/>
</dbReference>
<reference evidence="2" key="1">
    <citation type="submission" date="2015-12" db="EMBL/GenBank/DDBJ databases">
        <title>Gene expression during late stages of embryo sac development: a critical building block for successful pollen-pistil interactions.</title>
        <authorList>
            <person name="Liu Y."/>
            <person name="Joly V."/>
            <person name="Sabar M."/>
            <person name="Matton D.P."/>
        </authorList>
    </citation>
    <scope>NUCLEOTIDE SEQUENCE</scope>
</reference>
<keyword evidence="1" id="KW-0472">Membrane</keyword>
<sequence length="83" mass="9869">MIRNIYNHFFKQYPPQAFYVLGFMSTKRPYLQFFINCTISFYIIECSLFGLVIKPETRVAILKLPPDVMLYLFLNSTHLSPHM</sequence>
<organism evidence="2">
    <name type="scientific">Solanum chacoense</name>
    <name type="common">Chaco potato</name>
    <dbReference type="NCBI Taxonomy" id="4108"/>
    <lineage>
        <taxon>Eukaryota</taxon>
        <taxon>Viridiplantae</taxon>
        <taxon>Streptophyta</taxon>
        <taxon>Embryophyta</taxon>
        <taxon>Tracheophyta</taxon>
        <taxon>Spermatophyta</taxon>
        <taxon>Magnoliopsida</taxon>
        <taxon>eudicotyledons</taxon>
        <taxon>Gunneridae</taxon>
        <taxon>Pentapetalae</taxon>
        <taxon>asterids</taxon>
        <taxon>lamiids</taxon>
        <taxon>Solanales</taxon>
        <taxon>Solanaceae</taxon>
        <taxon>Solanoideae</taxon>
        <taxon>Solaneae</taxon>
        <taxon>Solanum</taxon>
    </lineage>
</organism>
<evidence type="ECO:0000313" key="2">
    <source>
        <dbReference type="EMBL" id="JAP31754.1"/>
    </source>
</evidence>
<keyword evidence="1" id="KW-1133">Transmembrane helix</keyword>
<feature type="transmembrane region" description="Helical" evidence="1">
    <location>
        <begin position="30"/>
        <end position="53"/>
    </location>
</feature>
<accession>A0A0V0IHJ8</accession>
<dbReference type="AlphaFoldDB" id="A0A0V0IHJ8"/>
<name>A0A0V0IHJ8_SOLCH</name>
<proteinExistence type="predicted"/>
<keyword evidence="1" id="KW-0812">Transmembrane</keyword>
<protein>
    <submittedName>
        <fullName evidence="2">Putative ovule protein</fullName>
    </submittedName>
</protein>
<evidence type="ECO:0000256" key="1">
    <source>
        <dbReference type="SAM" id="Phobius"/>
    </source>
</evidence>